<dbReference type="PRINTS" id="PR00081">
    <property type="entry name" value="GDHRDH"/>
</dbReference>
<dbReference type="CDD" id="cd05233">
    <property type="entry name" value="SDR_c"/>
    <property type="match status" value="1"/>
</dbReference>
<dbReference type="Pfam" id="PF00106">
    <property type="entry name" value="adh_short"/>
    <property type="match status" value="1"/>
</dbReference>
<evidence type="ECO:0000256" key="1">
    <source>
        <dbReference type="ARBA" id="ARBA00006484"/>
    </source>
</evidence>
<proteinExistence type="inferred from homology"/>
<dbReference type="PANTHER" id="PTHR44196">
    <property type="entry name" value="DEHYDROGENASE/REDUCTASE SDR FAMILY MEMBER 7B"/>
    <property type="match status" value="1"/>
</dbReference>
<dbReference type="SMART" id="SM00822">
    <property type="entry name" value="PKS_KR"/>
    <property type="match status" value="1"/>
</dbReference>
<reference evidence="5 6" key="1">
    <citation type="submission" date="2015-10" db="EMBL/GenBank/DDBJ databases">
        <title>Mycobacterium gordonae draft genome assembly.</title>
        <authorList>
            <person name="Ustinova V."/>
            <person name="Smirnova T."/>
            <person name="Blagodatskikh K."/>
            <person name="Varlamov D."/>
            <person name="Larionova E."/>
            <person name="Chernousova L."/>
        </authorList>
    </citation>
    <scope>NUCLEOTIDE SEQUENCE [LARGE SCALE GENOMIC DNA]</scope>
    <source>
        <strain evidence="5 6">CTRI 14-8773</strain>
    </source>
</reference>
<evidence type="ECO:0000256" key="2">
    <source>
        <dbReference type="ARBA" id="ARBA00023002"/>
    </source>
</evidence>
<dbReference type="OrthoDB" id="9775296at2"/>
<dbReference type="InterPro" id="IPR002347">
    <property type="entry name" value="SDR_fam"/>
</dbReference>
<evidence type="ECO:0000256" key="3">
    <source>
        <dbReference type="RuleBase" id="RU000363"/>
    </source>
</evidence>
<dbReference type="GO" id="GO:0016020">
    <property type="term" value="C:membrane"/>
    <property type="evidence" value="ECO:0007669"/>
    <property type="project" value="TreeGrafter"/>
</dbReference>
<dbReference type="SUPFAM" id="SSF51735">
    <property type="entry name" value="NAD(P)-binding Rossmann-fold domains"/>
    <property type="match status" value="1"/>
</dbReference>
<evidence type="ECO:0000313" key="5">
    <source>
        <dbReference type="EMBL" id="KQH76406.1"/>
    </source>
</evidence>
<protein>
    <submittedName>
        <fullName evidence="5">Short-chain dehydrogenase</fullName>
    </submittedName>
</protein>
<dbReference type="InterPro" id="IPR057326">
    <property type="entry name" value="KR_dom"/>
</dbReference>
<dbReference type="PANTHER" id="PTHR44196:SF1">
    <property type="entry name" value="DEHYDROGENASE_REDUCTASE SDR FAMILY MEMBER 7B"/>
    <property type="match status" value="1"/>
</dbReference>
<dbReference type="Proteomes" id="UP000051677">
    <property type="component" value="Unassembled WGS sequence"/>
</dbReference>
<sequence>MKLNHTRALITGASRGLGRSIAEVLARRGVDVALVARDGAALTLLAEELGGQAYPVDLSDPAAVGALPDRVEADGPVDVLINNAGLDCVRLLPDTSAQELRNLLQVNLLAPMELCRQLMPRMVGRGRGHIVNVSSMGAVSVSPGVTVYATSKAGLSHFTAGIRQELKGTQVGTTLVQIGAVKTDMLDGIRRFGPARRAIERSQRLHMLPREDLEPEFVAIAIADAIENGRRYVTLPRRIAASALLTELPRRMSAAMLAGIDMSAD</sequence>
<dbReference type="EMBL" id="LKTM01000350">
    <property type="protein sequence ID" value="KQH76406.1"/>
    <property type="molecule type" value="Genomic_DNA"/>
</dbReference>
<accession>A0A0Q2QWS0</accession>
<dbReference type="PROSITE" id="PS00061">
    <property type="entry name" value="ADH_SHORT"/>
    <property type="match status" value="1"/>
</dbReference>
<comment type="similarity">
    <text evidence="1 3">Belongs to the short-chain dehydrogenases/reductases (SDR) family.</text>
</comment>
<comment type="caution">
    <text evidence="5">The sequence shown here is derived from an EMBL/GenBank/DDBJ whole genome shotgun (WGS) entry which is preliminary data.</text>
</comment>
<dbReference type="GO" id="GO:0016491">
    <property type="term" value="F:oxidoreductase activity"/>
    <property type="evidence" value="ECO:0007669"/>
    <property type="project" value="UniProtKB-KW"/>
</dbReference>
<dbReference type="AlphaFoldDB" id="A0A0Q2QWS0"/>
<organism evidence="5 6">
    <name type="scientific">Mycobacterium gordonae</name>
    <dbReference type="NCBI Taxonomy" id="1778"/>
    <lineage>
        <taxon>Bacteria</taxon>
        <taxon>Bacillati</taxon>
        <taxon>Actinomycetota</taxon>
        <taxon>Actinomycetes</taxon>
        <taxon>Mycobacteriales</taxon>
        <taxon>Mycobacteriaceae</taxon>
        <taxon>Mycobacterium</taxon>
    </lineage>
</organism>
<keyword evidence="2" id="KW-0560">Oxidoreductase</keyword>
<dbReference type="RefSeq" id="WP_055580513.1">
    <property type="nucleotide sequence ID" value="NZ_LKTM01000350.1"/>
</dbReference>
<feature type="domain" description="Ketoreductase" evidence="4">
    <location>
        <begin position="6"/>
        <end position="184"/>
    </location>
</feature>
<evidence type="ECO:0000259" key="4">
    <source>
        <dbReference type="SMART" id="SM00822"/>
    </source>
</evidence>
<evidence type="ECO:0000313" key="6">
    <source>
        <dbReference type="Proteomes" id="UP000051677"/>
    </source>
</evidence>
<dbReference type="InterPro" id="IPR020904">
    <property type="entry name" value="Sc_DH/Rdtase_CS"/>
</dbReference>
<dbReference type="PRINTS" id="PR00080">
    <property type="entry name" value="SDRFAMILY"/>
</dbReference>
<dbReference type="InterPro" id="IPR036291">
    <property type="entry name" value="NAD(P)-bd_dom_sf"/>
</dbReference>
<name>A0A0Q2QWS0_MYCGO</name>
<gene>
    <name evidence="5" type="ORF">AO501_27525</name>
</gene>
<dbReference type="Gene3D" id="3.40.50.720">
    <property type="entry name" value="NAD(P)-binding Rossmann-like Domain"/>
    <property type="match status" value="1"/>
</dbReference>